<gene>
    <name evidence="1" type="ORF">MM415B01854_0008</name>
</gene>
<proteinExistence type="predicted"/>
<accession>A0A6M3IG16</accession>
<name>A0A6M3IG16_9ZZZZ</name>
<organism evidence="1">
    <name type="scientific">viral metagenome</name>
    <dbReference type="NCBI Taxonomy" id="1070528"/>
    <lineage>
        <taxon>unclassified sequences</taxon>
        <taxon>metagenomes</taxon>
        <taxon>organismal metagenomes</taxon>
    </lineage>
</organism>
<dbReference type="EMBL" id="MT141217">
    <property type="protein sequence ID" value="QJA56416.1"/>
    <property type="molecule type" value="Genomic_DNA"/>
</dbReference>
<protein>
    <submittedName>
        <fullName evidence="1">Uncharacterized protein</fullName>
    </submittedName>
</protein>
<reference evidence="1" key="1">
    <citation type="submission" date="2020-03" db="EMBL/GenBank/DDBJ databases">
        <title>The deep terrestrial virosphere.</title>
        <authorList>
            <person name="Holmfeldt K."/>
            <person name="Nilsson E."/>
            <person name="Simone D."/>
            <person name="Lopez-Fernandez M."/>
            <person name="Wu X."/>
            <person name="de Brujin I."/>
            <person name="Lundin D."/>
            <person name="Andersson A."/>
            <person name="Bertilsson S."/>
            <person name="Dopson M."/>
        </authorList>
    </citation>
    <scope>NUCLEOTIDE SEQUENCE</scope>
    <source>
        <strain evidence="1">MM415B01854</strain>
    </source>
</reference>
<evidence type="ECO:0000313" key="1">
    <source>
        <dbReference type="EMBL" id="QJA56416.1"/>
    </source>
</evidence>
<sequence>MKLTNGEIFEAKMALDKLIEKELPVLTSYKLAQIGLKINEQAGIIENVRNGLIRKYGEKDKDNPQGLRVKEGTENFTKFVEEFNELMMQEVEVVIEKIEIPAGELTIEPKTLMPLVKLIEVK</sequence>
<dbReference type="AlphaFoldDB" id="A0A6M3IG16"/>